<dbReference type="AlphaFoldDB" id="A5Z514"/>
<protein>
    <submittedName>
        <fullName evidence="1">Uncharacterized protein</fullName>
    </submittedName>
</protein>
<dbReference type="EMBL" id="AAVL02000030">
    <property type="protein sequence ID" value="EDM51786.1"/>
    <property type="molecule type" value="Genomic_DNA"/>
</dbReference>
<comment type="caution">
    <text evidence="1">The sequence shown here is derived from an EMBL/GenBank/DDBJ whole genome shotgun (WGS) entry which is preliminary data.</text>
</comment>
<evidence type="ECO:0000313" key="2">
    <source>
        <dbReference type="Proteomes" id="UP000006000"/>
    </source>
</evidence>
<proteinExistence type="predicted"/>
<organism evidence="1 2">
    <name type="scientific">Eubacterium ventriosum ATCC 27560</name>
    <dbReference type="NCBI Taxonomy" id="411463"/>
    <lineage>
        <taxon>Bacteria</taxon>
        <taxon>Bacillati</taxon>
        <taxon>Bacillota</taxon>
        <taxon>Clostridia</taxon>
        <taxon>Eubacteriales</taxon>
        <taxon>Eubacteriaceae</taxon>
        <taxon>Eubacterium</taxon>
    </lineage>
</organism>
<gene>
    <name evidence="1" type="ORF">EUBVEN_00792</name>
</gene>
<evidence type="ECO:0000313" key="1">
    <source>
        <dbReference type="EMBL" id="EDM51786.1"/>
    </source>
</evidence>
<accession>A5Z514</accession>
<dbReference type="HOGENOM" id="CLU_3373825_0_0_9"/>
<dbReference type="Proteomes" id="UP000006000">
    <property type="component" value="Unassembled WGS sequence"/>
</dbReference>
<reference evidence="1 2" key="1">
    <citation type="submission" date="2007-03" db="EMBL/GenBank/DDBJ databases">
        <authorList>
            <person name="Fulton L."/>
            <person name="Clifton S."/>
            <person name="Fulton B."/>
            <person name="Xu J."/>
            <person name="Minx P."/>
            <person name="Pepin K.H."/>
            <person name="Johnson M."/>
            <person name="Thiruvilangam P."/>
            <person name="Bhonagiri V."/>
            <person name="Nash W.E."/>
            <person name="Mardis E.R."/>
            <person name="Wilson R.K."/>
        </authorList>
    </citation>
    <scope>NUCLEOTIDE SEQUENCE [LARGE SCALE GENOMIC DNA]</scope>
    <source>
        <strain evidence="1 2">ATCC 27560</strain>
    </source>
</reference>
<reference evidence="1 2" key="2">
    <citation type="submission" date="2007-04" db="EMBL/GenBank/DDBJ databases">
        <title>Draft genome sequence of Eubacterium ventriosum (ATCC 27560).</title>
        <authorList>
            <person name="Sudarsanam P."/>
            <person name="Ley R."/>
            <person name="Guruge J."/>
            <person name="Turnbaugh P.J."/>
            <person name="Mahowald M."/>
            <person name="Liep D."/>
            <person name="Gordon J."/>
        </authorList>
    </citation>
    <scope>NUCLEOTIDE SEQUENCE [LARGE SCALE GENOMIC DNA]</scope>
    <source>
        <strain evidence="1 2">ATCC 27560</strain>
    </source>
</reference>
<sequence>MTLTGFQDRHHKPLGHLSKCVVLSDALHYNIICI</sequence>
<name>A5Z514_9FIRM</name>